<accession>A0ACC0DKG0</accession>
<comment type="caution">
    <text evidence="1">The sequence shown here is derived from an EMBL/GenBank/DDBJ whole genome shotgun (WGS) entry which is preliminary data.</text>
</comment>
<organism evidence="1 2">
    <name type="scientific">Hypoxylon rubiginosum</name>
    <dbReference type="NCBI Taxonomy" id="110542"/>
    <lineage>
        <taxon>Eukaryota</taxon>
        <taxon>Fungi</taxon>
        <taxon>Dikarya</taxon>
        <taxon>Ascomycota</taxon>
        <taxon>Pezizomycotina</taxon>
        <taxon>Sordariomycetes</taxon>
        <taxon>Xylariomycetidae</taxon>
        <taxon>Xylariales</taxon>
        <taxon>Hypoxylaceae</taxon>
        <taxon>Hypoxylon</taxon>
    </lineage>
</organism>
<keyword evidence="2" id="KW-1185">Reference proteome</keyword>
<sequence length="312" mass="35925">MSNGLSPISNDWVSPHWQNWQPREVAPATAHDNQSPKSKQEEEDLPRPYHTYVEPTYLPPGVSPGNYHGVPDGPPPGLVRVVPPVPLQRHDHFYDEFRDRPPRIITEADITLFGDMAKYLGGFDVLNGNPVVLDLTCNICSYRKLDVPACVAPRLDAEEWQEAEPFTVLPCGHFFGSPCLLVWLRTKEEEAARAQIPYDPQCPYCRCPLTYEKCKHPLKLRQYDPRFPRANQTPPTFPEGGVIANDCETCARQKLERVAGEIVQRVYPTELPHEAWRDPDQCNSSTFDMLRDRIWDDIFYCYNWAQSKIQYW</sequence>
<proteinExistence type="predicted"/>
<evidence type="ECO:0000313" key="1">
    <source>
        <dbReference type="EMBL" id="KAI6093300.1"/>
    </source>
</evidence>
<gene>
    <name evidence="1" type="ORF">F4821DRAFT_276845</name>
</gene>
<reference evidence="1 2" key="1">
    <citation type="journal article" date="2022" name="New Phytol.">
        <title>Ecological generalism drives hyperdiversity of secondary metabolite gene clusters in xylarialean endophytes.</title>
        <authorList>
            <person name="Franco M.E.E."/>
            <person name="Wisecaver J.H."/>
            <person name="Arnold A.E."/>
            <person name="Ju Y.M."/>
            <person name="Slot J.C."/>
            <person name="Ahrendt S."/>
            <person name="Moore L.P."/>
            <person name="Eastman K.E."/>
            <person name="Scott K."/>
            <person name="Konkel Z."/>
            <person name="Mondo S.J."/>
            <person name="Kuo A."/>
            <person name="Hayes R.D."/>
            <person name="Haridas S."/>
            <person name="Andreopoulos B."/>
            <person name="Riley R."/>
            <person name="LaButti K."/>
            <person name="Pangilinan J."/>
            <person name="Lipzen A."/>
            <person name="Amirebrahimi M."/>
            <person name="Yan J."/>
            <person name="Adam C."/>
            <person name="Keymanesh K."/>
            <person name="Ng V."/>
            <person name="Louie K."/>
            <person name="Northen T."/>
            <person name="Drula E."/>
            <person name="Henrissat B."/>
            <person name="Hsieh H.M."/>
            <person name="Youens-Clark K."/>
            <person name="Lutzoni F."/>
            <person name="Miadlikowska J."/>
            <person name="Eastwood D.C."/>
            <person name="Hamelin R.C."/>
            <person name="Grigoriev I.V."/>
            <person name="U'Ren J.M."/>
        </authorList>
    </citation>
    <scope>NUCLEOTIDE SEQUENCE [LARGE SCALE GENOMIC DNA]</scope>
    <source>
        <strain evidence="1 2">ER1909</strain>
    </source>
</reference>
<dbReference type="Proteomes" id="UP001497680">
    <property type="component" value="Unassembled WGS sequence"/>
</dbReference>
<dbReference type="EMBL" id="MU394281">
    <property type="protein sequence ID" value="KAI6093300.1"/>
    <property type="molecule type" value="Genomic_DNA"/>
</dbReference>
<protein>
    <submittedName>
        <fullName evidence="1">Uncharacterized protein</fullName>
    </submittedName>
</protein>
<evidence type="ECO:0000313" key="2">
    <source>
        <dbReference type="Proteomes" id="UP001497680"/>
    </source>
</evidence>
<name>A0ACC0DKG0_9PEZI</name>